<feature type="non-terminal residue" evidence="4">
    <location>
        <position position="247"/>
    </location>
</feature>
<dbReference type="GO" id="GO:0061844">
    <property type="term" value="P:antimicrobial humoral immune response mediated by antimicrobial peptide"/>
    <property type="evidence" value="ECO:0007669"/>
    <property type="project" value="TreeGrafter"/>
</dbReference>
<evidence type="ECO:0000256" key="2">
    <source>
        <dbReference type="SAM" id="MobiDB-lite"/>
    </source>
</evidence>
<dbReference type="EMBL" id="JAULJE010000017">
    <property type="protein sequence ID" value="KAK1332889.1"/>
    <property type="molecule type" value="Genomic_DNA"/>
</dbReference>
<evidence type="ECO:0000259" key="3">
    <source>
        <dbReference type="PROSITE" id="PS50015"/>
    </source>
</evidence>
<dbReference type="SMART" id="SM00741">
    <property type="entry name" value="SapB"/>
    <property type="match status" value="1"/>
</dbReference>
<dbReference type="AlphaFoldDB" id="A0AA40HKG8"/>
<feature type="region of interest" description="Disordered" evidence="2">
    <location>
        <begin position="227"/>
        <end position="247"/>
    </location>
</feature>
<sequence>MASGSSCSLPRRSWAPQNLVQPSLPVNWPMERQPWEGVSRLGVQPNAAVSSPGLPFSGVTSECSDPAMAPLNDGEQLFLGLAQGGPQADLPTTREQKGVTCWLCQGIIQELLDMLGEQPDKALLPGPPGASSSHPAPGLRGAELGGAPPAPCPTVTLPPQDAIAKAVSRVCSKVKGVLRGLCKRIMRKSLQRVASDIMAGKEPRAICVDVRMCRARAGSPVSLWLRPGEKAQEPQPSLVVPPSFLNP</sequence>
<comment type="caution">
    <text evidence="4">The sequence shown here is derived from an EMBL/GenBank/DDBJ whole genome shotgun (WGS) entry which is preliminary data.</text>
</comment>
<dbReference type="PROSITE" id="PS50015">
    <property type="entry name" value="SAP_B"/>
    <property type="match status" value="1"/>
</dbReference>
<keyword evidence="1" id="KW-1015">Disulfide bond</keyword>
<accession>A0AA40HKG8</accession>
<dbReference type="PANTHER" id="PTHR15541">
    <property type="entry name" value="GRANULYSIN RELATED"/>
    <property type="match status" value="1"/>
</dbReference>
<dbReference type="InterPro" id="IPR011001">
    <property type="entry name" value="Saposin-like"/>
</dbReference>
<protein>
    <recommendedName>
        <fullName evidence="3">Saposin B-type domain-containing protein</fullName>
    </recommendedName>
</protein>
<evidence type="ECO:0000313" key="5">
    <source>
        <dbReference type="Proteomes" id="UP001177744"/>
    </source>
</evidence>
<evidence type="ECO:0000313" key="4">
    <source>
        <dbReference type="EMBL" id="KAK1332889.1"/>
    </source>
</evidence>
<feature type="compositionally biased region" description="Low complexity" evidence="2">
    <location>
        <begin position="129"/>
        <end position="139"/>
    </location>
</feature>
<feature type="region of interest" description="Disordered" evidence="2">
    <location>
        <begin position="119"/>
        <end position="153"/>
    </location>
</feature>
<proteinExistence type="predicted"/>
<dbReference type="InterPro" id="IPR038847">
    <property type="entry name" value="Granulysin-like"/>
</dbReference>
<dbReference type="GO" id="GO:0042742">
    <property type="term" value="P:defense response to bacterium"/>
    <property type="evidence" value="ECO:0007669"/>
    <property type="project" value="InterPro"/>
</dbReference>
<organism evidence="4 5">
    <name type="scientific">Cnephaeus nilssonii</name>
    <name type="common">Northern bat</name>
    <name type="synonym">Eptesicus nilssonii</name>
    <dbReference type="NCBI Taxonomy" id="3371016"/>
    <lineage>
        <taxon>Eukaryota</taxon>
        <taxon>Metazoa</taxon>
        <taxon>Chordata</taxon>
        <taxon>Craniata</taxon>
        <taxon>Vertebrata</taxon>
        <taxon>Euteleostomi</taxon>
        <taxon>Mammalia</taxon>
        <taxon>Eutheria</taxon>
        <taxon>Laurasiatheria</taxon>
        <taxon>Chiroptera</taxon>
        <taxon>Yangochiroptera</taxon>
        <taxon>Vespertilionidae</taxon>
        <taxon>Cnephaeus</taxon>
    </lineage>
</organism>
<dbReference type="PANTHER" id="PTHR15541:SF2">
    <property type="entry name" value="GRANULYSIN"/>
    <property type="match status" value="1"/>
</dbReference>
<dbReference type="Gene3D" id="1.10.225.10">
    <property type="entry name" value="Saposin-like"/>
    <property type="match status" value="1"/>
</dbReference>
<dbReference type="GO" id="GO:0031640">
    <property type="term" value="P:killing of cells of another organism"/>
    <property type="evidence" value="ECO:0007669"/>
    <property type="project" value="TreeGrafter"/>
</dbReference>
<dbReference type="GO" id="GO:0044194">
    <property type="term" value="C:cytolytic granule"/>
    <property type="evidence" value="ECO:0007669"/>
    <property type="project" value="TreeGrafter"/>
</dbReference>
<keyword evidence="5" id="KW-1185">Reference proteome</keyword>
<dbReference type="SUPFAM" id="SSF47862">
    <property type="entry name" value="Saposin"/>
    <property type="match status" value="1"/>
</dbReference>
<gene>
    <name evidence="4" type="ORF">QTO34_006420</name>
</gene>
<evidence type="ECO:0000256" key="1">
    <source>
        <dbReference type="ARBA" id="ARBA00023157"/>
    </source>
</evidence>
<name>A0AA40HKG8_CNENI</name>
<reference evidence="4" key="1">
    <citation type="submission" date="2023-06" db="EMBL/GenBank/DDBJ databases">
        <title>Reference genome for the Northern bat (Eptesicus nilssonii), a most northern bat species.</title>
        <authorList>
            <person name="Laine V.N."/>
            <person name="Pulliainen A.T."/>
            <person name="Lilley T.M."/>
        </authorList>
    </citation>
    <scope>NUCLEOTIDE SEQUENCE</scope>
    <source>
        <strain evidence="4">BLF_Eptnil</strain>
        <tissue evidence="4">Kidney</tissue>
    </source>
</reference>
<dbReference type="Proteomes" id="UP001177744">
    <property type="component" value="Unassembled WGS sequence"/>
</dbReference>
<dbReference type="InterPro" id="IPR008139">
    <property type="entry name" value="SaposinB_dom"/>
</dbReference>
<feature type="domain" description="Saposin B-type" evidence="3">
    <location>
        <begin position="97"/>
        <end position="217"/>
    </location>
</feature>